<keyword evidence="1" id="KW-0472">Membrane</keyword>
<accession>A0ABM1F2P3</accession>
<keyword evidence="2" id="KW-1185">Reference proteome</keyword>
<evidence type="ECO:0000313" key="2">
    <source>
        <dbReference type="Proteomes" id="UP000695022"/>
    </source>
</evidence>
<reference evidence="3" key="1">
    <citation type="submission" date="2025-08" db="UniProtKB">
        <authorList>
            <consortium name="RefSeq"/>
        </authorList>
    </citation>
    <scope>IDENTIFICATION</scope>
</reference>
<protein>
    <submittedName>
        <fullName evidence="3">Uncharacterized protein LOC106818528</fullName>
    </submittedName>
</protein>
<feature type="transmembrane region" description="Helical" evidence="1">
    <location>
        <begin position="105"/>
        <end position="126"/>
    </location>
</feature>
<dbReference type="Proteomes" id="UP000695022">
    <property type="component" value="Unplaced"/>
</dbReference>
<gene>
    <name evidence="3" type="primary">LOC106818528</name>
</gene>
<dbReference type="GeneID" id="106818528"/>
<keyword evidence="1" id="KW-0812">Transmembrane</keyword>
<proteinExistence type="predicted"/>
<evidence type="ECO:0000313" key="3">
    <source>
        <dbReference type="RefSeq" id="XP_014678714.1"/>
    </source>
</evidence>
<name>A0ABM1F2P3_PRICU</name>
<organism evidence="2 3">
    <name type="scientific">Priapulus caudatus</name>
    <name type="common">Priapulid worm</name>
    <dbReference type="NCBI Taxonomy" id="37621"/>
    <lineage>
        <taxon>Eukaryota</taxon>
        <taxon>Metazoa</taxon>
        <taxon>Ecdysozoa</taxon>
        <taxon>Scalidophora</taxon>
        <taxon>Priapulida</taxon>
        <taxon>Priapulimorpha</taxon>
        <taxon>Priapulimorphida</taxon>
        <taxon>Priapulidae</taxon>
        <taxon>Priapulus</taxon>
    </lineage>
</organism>
<keyword evidence="1" id="KW-1133">Transmembrane helix</keyword>
<sequence length="209" mass="23555">MFSQEDASHSDVEDEQQTDYIKARVQKAQQTVQMEANMNVDLYDGAAAQGPVTGAGPNRKRQPLLDLNQGQEDINPTHNGSLTEILQQSFANMTVDLTDDDQSSAMMTMITQLMCLMLLALWCQLFEWNKQARDMLKIFLTGCTHTLLQSRSCHRTKVMGIESCPTSGRVNSTHGSEPMIQPEMTGERKDIHPWIHNGYIIGERIAQQR</sequence>
<dbReference type="RefSeq" id="XP_014678714.1">
    <property type="nucleotide sequence ID" value="XM_014823228.1"/>
</dbReference>
<evidence type="ECO:0000256" key="1">
    <source>
        <dbReference type="SAM" id="Phobius"/>
    </source>
</evidence>